<sequence>MERRRTRDHAGTTDVVHQHVLRREGSPKNRTLVERSGKNTGHAGHVCIEVGKPVAQRRRIEVVRRDRIERQDAGGRARGSPQDRQANQQAADHFFHPFDVDRKGADNEHPRAAAD</sequence>
<dbReference type="EMBL" id="VWOX01000011">
    <property type="protein sequence ID" value="KAA5541023.1"/>
    <property type="molecule type" value="Genomic_DNA"/>
</dbReference>
<dbReference type="Proteomes" id="UP000324479">
    <property type="component" value="Unassembled WGS sequence"/>
</dbReference>
<dbReference type="RefSeq" id="WP_150078067.1">
    <property type="nucleotide sequence ID" value="NZ_VWOX01000011.1"/>
</dbReference>
<proteinExistence type="predicted"/>
<feature type="compositionally biased region" description="Basic and acidic residues" evidence="1">
    <location>
        <begin position="93"/>
        <end position="115"/>
    </location>
</feature>
<feature type="region of interest" description="Disordered" evidence="1">
    <location>
        <begin position="63"/>
        <end position="115"/>
    </location>
</feature>
<organism evidence="2 3">
    <name type="scientific">Roseiconus nitratireducens</name>
    <dbReference type="NCBI Taxonomy" id="2605748"/>
    <lineage>
        <taxon>Bacteria</taxon>
        <taxon>Pseudomonadati</taxon>
        <taxon>Planctomycetota</taxon>
        <taxon>Planctomycetia</taxon>
        <taxon>Pirellulales</taxon>
        <taxon>Pirellulaceae</taxon>
        <taxon>Roseiconus</taxon>
    </lineage>
</organism>
<accession>A0A5M6D147</accession>
<feature type="compositionally biased region" description="Basic and acidic residues" evidence="1">
    <location>
        <begin position="63"/>
        <end position="75"/>
    </location>
</feature>
<name>A0A5M6D147_9BACT</name>
<keyword evidence="3" id="KW-1185">Reference proteome</keyword>
<feature type="compositionally biased region" description="Basic and acidic residues" evidence="1">
    <location>
        <begin position="1"/>
        <end position="11"/>
    </location>
</feature>
<evidence type="ECO:0000313" key="2">
    <source>
        <dbReference type="EMBL" id="KAA5541023.1"/>
    </source>
</evidence>
<dbReference type="AlphaFoldDB" id="A0A5M6D147"/>
<protein>
    <submittedName>
        <fullName evidence="2">Uncharacterized protein</fullName>
    </submittedName>
</protein>
<evidence type="ECO:0000313" key="3">
    <source>
        <dbReference type="Proteomes" id="UP000324479"/>
    </source>
</evidence>
<gene>
    <name evidence="2" type="ORF">FYK55_19180</name>
</gene>
<feature type="compositionally biased region" description="Basic and acidic residues" evidence="1">
    <location>
        <begin position="21"/>
        <end position="37"/>
    </location>
</feature>
<reference evidence="2 3" key="1">
    <citation type="submission" date="2019-08" db="EMBL/GenBank/DDBJ databases">
        <authorList>
            <person name="Dhanesh K."/>
            <person name="Kumar G."/>
            <person name="Sasikala C."/>
            <person name="Venkata Ramana C."/>
        </authorList>
    </citation>
    <scope>NUCLEOTIDE SEQUENCE [LARGE SCALE GENOMIC DNA]</scope>
    <source>
        <strain evidence="2 3">JC645</strain>
    </source>
</reference>
<evidence type="ECO:0000256" key="1">
    <source>
        <dbReference type="SAM" id="MobiDB-lite"/>
    </source>
</evidence>
<comment type="caution">
    <text evidence="2">The sequence shown here is derived from an EMBL/GenBank/DDBJ whole genome shotgun (WGS) entry which is preliminary data.</text>
</comment>
<feature type="region of interest" description="Disordered" evidence="1">
    <location>
        <begin position="1"/>
        <end position="45"/>
    </location>
</feature>